<sequence>GHESPVHTIVVSTDGLWVASAAADDSILLWCAEDGSVTDDWNVPPIRGLMFNSESRDLTTCSRD</sequence>
<dbReference type="AlphaFoldDB" id="A0A371DE62"/>
<name>A0A371DE62_9APHY</name>
<keyword evidence="3" id="KW-1185">Reference proteome</keyword>
<dbReference type="PROSITE" id="PS50082">
    <property type="entry name" value="WD_REPEATS_2"/>
    <property type="match status" value="1"/>
</dbReference>
<dbReference type="OrthoDB" id="10251605at2759"/>
<organism evidence="2 3">
    <name type="scientific">Lentinus brumalis</name>
    <dbReference type="NCBI Taxonomy" id="2498619"/>
    <lineage>
        <taxon>Eukaryota</taxon>
        <taxon>Fungi</taxon>
        <taxon>Dikarya</taxon>
        <taxon>Basidiomycota</taxon>
        <taxon>Agaricomycotina</taxon>
        <taxon>Agaricomycetes</taxon>
        <taxon>Polyporales</taxon>
        <taxon>Polyporaceae</taxon>
        <taxon>Lentinus</taxon>
    </lineage>
</organism>
<evidence type="ECO:0000256" key="1">
    <source>
        <dbReference type="PROSITE-ProRule" id="PRU00221"/>
    </source>
</evidence>
<proteinExistence type="predicted"/>
<protein>
    <submittedName>
        <fullName evidence="2">Uncharacterized protein</fullName>
    </submittedName>
</protein>
<evidence type="ECO:0000313" key="3">
    <source>
        <dbReference type="Proteomes" id="UP000256964"/>
    </source>
</evidence>
<dbReference type="PROSITE" id="PS50294">
    <property type="entry name" value="WD_REPEATS_REGION"/>
    <property type="match status" value="1"/>
</dbReference>
<feature type="non-terminal residue" evidence="2">
    <location>
        <position position="64"/>
    </location>
</feature>
<dbReference type="InterPro" id="IPR001680">
    <property type="entry name" value="WD40_rpt"/>
</dbReference>
<dbReference type="EMBL" id="KZ857397">
    <property type="protein sequence ID" value="RDX50817.1"/>
    <property type="molecule type" value="Genomic_DNA"/>
</dbReference>
<feature type="repeat" description="WD" evidence="1">
    <location>
        <begin position="1"/>
        <end position="40"/>
    </location>
</feature>
<dbReference type="InterPro" id="IPR015943">
    <property type="entry name" value="WD40/YVTN_repeat-like_dom_sf"/>
</dbReference>
<dbReference type="Proteomes" id="UP000256964">
    <property type="component" value="Unassembled WGS sequence"/>
</dbReference>
<dbReference type="InterPro" id="IPR036322">
    <property type="entry name" value="WD40_repeat_dom_sf"/>
</dbReference>
<keyword evidence="1" id="KW-0853">WD repeat</keyword>
<accession>A0A371DE62</accession>
<dbReference type="Gene3D" id="2.130.10.10">
    <property type="entry name" value="YVTN repeat-like/Quinoprotein amine dehydrogenase"/>
    <property type="match status" value="1"/>
</dbReference>
<feature type="non-terminal residue" evidence="2">
    <location>
        <position position="1"/>
    </location>
</feature>
<evidence type="ECO:0000313" key="2">
    <source>
        <dbReference type="EMBL" id="RDX50817.1"/>
    </source>
</evidence>
<dbReference type="SUPFAM" id="SSF50978">
    <property type="entry name" value="WD40 repeat-like"/>
    <property type="match status" value="1"/>
</dbReference>
<reference evidence="2 3" key="1">
    <citation type="journal article" date="2018" name="Biotechnol. Biofuels">
        <title>Integrative visual omics of the white-rot fungus Polyporus brumalis exposes the biotechnological potential of its oxidative enzymes for delignifying raw plant biomass.</title>
        <authorList>
            <person name="Miyauchi S."/>
            <person name="Rancon A."/>
            <person name="Drula E."/>
            <person name="Hage H."/>
            <person name="Chaduli D."/>
            <person name="Favel A."/>
            <person name="Grisel S."/>
            <person name="Henrissat B."/>
            <person name="Herpoel-Gimbert I."/>
            <person name="Ruiz-Duenas F.J."/>
            <person name="Chevret D."/>
            <person name="Hainaut M."/>
            <person name="Lin J."/>
            <person name="Wang M."/>
            <person name="Pangilinan J."/>
            <person name="Lipzen A."/>
            <person name="Lesage-Meessen L."/>
            <person name="Navarro D."/>
            <person name="Riley R."/>
            <person name="Grigoriev I.V."/>
            <person name="Zhou S."/>
            <person name="Raouche S."/>
            <person name="Rosso M.N."/>
        </authorList>
    </citation>
    <scope>NUCLEOTIDE SEQUENCE [LARGE SCALE GENOMIC DNA]</scope>
    <source>
        <strain evidence="2 3">BRFM 1820</strain>
    </source>
</reference>
<gene>
    <name evidence="2" type="ORF">OH76DRAFT_1319040</name>
</gene>
<dbReference type="Pfam" id="PF00400">
    <property type="entry name" value="WD40"/>
    <property type="match status" value="1"/>
</dbReference>